<feature type="compositionally biased region" description="Basic and acidic residues" evidence="1">
    <location>
        <begin position="1"/>
        <end position="14"/>
    </location>
</feature>
<gene>
    <name evidence="2" type="ORF">HWH42_10420</name>
</gene>
<evidence type="ECO:0000313" key="2">
    <source>
        <dbReference type="EMBL" id="MBA0972987.1"/>
    </source>
</evidence>
<dbReference type="AlphaFoldDB" id="A0ABD4HND4"/>
<comment type="caution">
    <text evidence="2">The sequence shown here is derived from an EMBL/GenBank/DDBJ whole genome shotgun (WGS) entry which is preliminary data.</text>
</comment>
<sequence>METDPKKGQDRKENSLQSTYRTKEQKCVVCKSSAELELDDGTFICENCAQIQGELSEM</sequence>
<proteinExistence type="predicted"/>
<evidence type="ECO:0000313" key="3">
    <source>
        <dbReference type="Proteomes" id="UP000571857"/>
    </source>
</evidence>
<dbReference type="Proteomes" id="UP000571857">
    <property type="component" value="Unassembled WGS sequence"/>
</dbReference>
<evidence type="ECO:0008006" key="4">
    <source>
        <dbReference type="Google" id="ProtNLM"/>
    </source>
</evidence>
<reference evidence="2 3" key="1">
    <citation type="submission" date="2020-06" db="EMBL/GenBank/DDBJ databases">
        <title>Crossreactivity between MHC class I-restricted antigens from cancer cells and an enterococcal bacteriophage.</title>
        <authorList>
            <person name="Fluckiger A."/>
            <person name="Daillere R."/>
            <person name="Sassi M."/>
            <person name="Cattoir V."/>
            <person name="Kroemer G."/>
            <person name="Zitvogel L."/>
        </authorList>
    </citation>
    <scope>NUCLEOTIDE SEQUENCE [LARGE SCALE GENOMIC DNA]</scope>
    <source>
        <strain evidence="2 3">EG4</strain>
    </source>
</reference>
<organism evidence="2 3">
    <name type="scientific">Enterococcus gallinarum</name>
    <dbReference type="NCBI Taxonomy" id="1353"/>
    <lineage>
        <taxon>Bacteria</taxon>
        <taxon>Bacillati</taxon>
        <taxon>Bacillota</taxon>
        <taxon>Bacilli</taxon>
        <taxon>Lactobacillales</taxon>
        <taxon>Enterococcaceae</taxon>
        <taxon>Enterococcus</taxon>
    </lineage>
</organism>
<dbReference type="EMBL" id="JABXJK010000059">
    <property type="protein sequence ID" value="MBA0972987.1"/>
    <property type="molecule type" value="Genomic_DNA"/>
</dbReference>
<dbReference type="RefSeq" id="WP_167757182.1">
    <property type="nucleotide sequence ID" value="NZ_CABGIR010000021.1"/>
</dbReference>
<name>A0ABD4HND4_ENTGA</name>
<protein>
    <recommendedName>
        <fullName evidence="4">TFIIB-type domain-containing protein</fullName>
    </recommendedName>
</protein>
<feature type="region of interest" description="Disordered" evidence="1">
    <location>
        <begin position="1"/>
        <end position="22"/>
    </location>
</feature>
<accession>A0ABD4HND4</accession>
<evidence type="ECO:0000256" key="1">
    <source>
        <dbReference type="SAM" id="MobiDB-lite"/>
    </source>
</evidence>